<protein>
    <submittedName>
        <fullName evidence="2">Uncharacterized protein</fullName>
    </submittedName>
</protein>
<evidence type="ECO:0000256" key="1">
    <source>
        <dbReference type="SAM" id="MobiDB-lite"/>
    </source>
</evidence>
<feature type="region of interest" description="Disordered" evidence="1">
    <location>
        <begin position="55"/>
        <end position="78"/>
    </location>
</feature>
<dbReference type="Pfam" id="PF20244">
    <property type="entry name" value="DUF6599"/>
    <property type="match status" value="1"/>
</dbReference>
<proteinExistence type="predicted"/>
<dbReference type="EMBL" id="CP012670">
    <property type="protein sequence ID" value="AUX21348.1"/>
    <property type="molecule type" value="Genomic_DNA"/>
</dbReference>
<evidence type="ECO:0000313" key="2">
    <source>
        <dbReference type="EMBL" id="AUX21348.1"/>
    </source>
</evidence>
<evidence type="ECO:0000313" key="3">
    <source>
        <dbReference type="Proteomes" id="UP000295781"/>
    </source>
</evidence>
<sequence length="396" mass="41313">MRFPPERCSSRGPSSAHIARAACRASRARRAARGRVARLVGAGVLAAALSAGCSKKEERQGAPPPPAPAARPDACADGGGTLNDAASAPFFPRTTGGFCLDPNGAAKAFGESAPLPLDSICDMFDGECEIYKGFGVRRVVEARYVSGAGGTATVDVHLSKFGSTEGAYGMFTKRTVGDGDPADEATPRPIEGGGAAAMGIGNAYLWRGQYLAEITYNDEALAEATLKAASEKVLPGLVKEMGEKLPGEPSLPPAALALPGDSRIPLGIRYETRDVLGVDGAGPGAFGYYKEGDKRYRVLAVVRDDVDQAKDVLSTLAKQPGAVREKGIGGGAVRLMHKEGEGPATEWLFARADKAVYGVGDESRVLRNGMTADEHAKVTLEKDAKAARLKKLVAAR</sequence>
<dbReference type="InterPro" id="IPR046534">
    <property type="entry name" value="DUF6599"/>
</dbReference>
<gene>
    <name evidence="2" type="ORF">SOCEGT47_018300</name>
</gene>
<dbReference type="AlphaFoldDB" id="A0A4P2PXS0"/>
<accession>A0A4P2PXS0</accession>
<dbReference type="Proteomes" id="UP000295781">
    <property type="component" value="Chromosome"/>
</dbReference>
<name>A0A4P2PXS0_SORCE</name>
<reference evidence="2 3" key="1">
    <citation type="submission" date="2015-09" db="EMBL/GenBank/DDBJ databases">
        <title>Sorangium comparison.</title>
        <authorList>
            <person name="Zaburannyi N."/>
            <person name="Bunk B."/>
            <person name="Overmann J."/>
            <person name="Mueller R."/>
        </authorList>
    </citation>
    <scope>NUCLEOTIDE SEQUENCE [LARGE SCALE GENOMIC DNA]</scope>
    <source>
        <strain evidence="2 3">So ceGT47</strain>
    </source>
</reference>
<organism evidence="2 3">
    <name type="scientific">Sorangium cellulosum</name>
    <name type="common">Polyangium cellulosum</name>
    <dbReference type="NCBI Taxonomy" id="56"/>
    <lineage>
        <taxon>Bacteria</taxon>
        <taxon>Pseudomonadati</taxon>
        <taxon>Myxococcota</taxon>
        <taxon>Polyangia</taxon>
        <taxon>Polyangiales</taxon>
        <taxon>Polyangiaceae</taxon>
        <taxon>Sorangium</taxon>
    </lineage>
</organism>